<dbReference type="PANTHER" id="PTHR16515:SF57">
    <property type="entry name" value="ZINC FINGER PROTEIN 154-LIKE"/>
    <property type="match status" value="1"/>
</dbReference>
<evidence type="ECO:0000256" key="6">
    <source>
        <dbReference type="ARBA" id="ARBA00023015"/>
    </source>
</evidence>
<proteinExistence type="predicted"/>
<dbReference type="GO" id="GO:0008270">
    <property type="term" value="F:zinc ion binding"/>
    <property type="evidence" value="ECO:0007669"/>
    <property type="project" value="UniProtKB-KW"/>
</dbReference>
<evidence type="ECO:0000256" key="1">
    <source>
        <dbReference type="ARBA" id="ARBA00004123"/>
    </source>
</evidence>
<accession>A0A670ZK74</accession>
<dbReference type="Gene3D" id="2.170.270.10">
    <property type="entry name" value="SET domain"/>
    <property type="match status" value="1"/>
</dbReference>
<dbReference type="Proteomes" id="UP000472273">
    <property type="component" value="Unplaced"/>
</dbReference>
<evidence type="ECO:0000256" key="4">
    <source>
        <dbReference type="ARBA" id="ARBA00022771"/>
    </source>
</evidence>
<keyword evidence="3" id="KW-0677">Repeat</keyword>
<dbReference type="GO" id="GO:0005634">
    <property type="term" value="C:nucleus"/>
    <property type="evidence" value="ECO:0007669"/>
    <property type="project" value="UniProtKB-SubCell"/>
</dbReference>
<dbReference type="Ensembl" id="ENSPTXT00000023991.1">
    <property type="protein sequence ID" value="ENSPTXP00000023266.1"/>
    <property type="gene ID" value="ENSPTXG00000016156.1"/>
</dbReference>
<keyword evidence="7" id="KW-0804">Transcription</keyword>
<keyword evidence="5" id="KW-0862">Zinc</keyword>
<dbReference type="InterPro" id="IPR001214">
    <property type="entry name" value="SET_dom"/>
</dbReference>
<dbReference type="AlphaFoldDB" id="A0A670ZK74"/>
<organism evidence="10 11">
    <name type="scientific">Pseudonaja textilis</name>
    <name type="common">Eastern brown snake</name>
    <dbReference type="NCBI Taxonomy" id="8673"/>
    <lineage>
        <taxon>Eukaryota</taxon>
        <taxon>Metazoa</taxon>
        <taxon>Chordata</taxon>
        <taxon>Craniata</taxon>
        <taxon>Vertebrata</taxon>
        <taxon>Euteleostomi</taxon>
        <taxon>Lepidosauria</taxon>
        <taxon>Squamata</taxon>
        <taxon>Bifurcata</taxon>
        <taxon>Unidentata</taxon>
        <taxon>Episquamata</taxon>
        <taxon>Toxicofera</taxon>
        <taxon>Serpentes</taxon>
        <taxon>Colubroidea</taxon>
        <taxon>Elapidae</taxon>
        <taxon>Hydrophiinae</taxon>
        <taxon>Pseudonaja</taxon>
    </lineage>
</organism>
<feature type="domain" description="SET" evidence="9">
    <location>
        <begin position="70"/>
        <end position="179"/>
    </location>
</feature>
<comment type="subcellular location">
    <subcellularLocation>
        <location evidence="1">Nucleus</location>
    </subcellularLocation>
</comment>
<evidence type="ECO:0000256" key="7">
    <source>
        <dbReference type="ARBA" id="ARBA00023163"/>
    </source>
</evidence>
<evidence type="ECO:0000256" key="3">
    <source>
        <dbReference type="ARBA" id="ARBA00022737"/>
    </source>
</evidence>
<evidence type="ECO:0000313" key="11">
    <source>
        <dbReference type="Proteomes" id="UP000472273"/>
    </source>
</evidence>
<dbReference type="InterPro" id="IPR046341">
    <property type="entry name" value="SET_dom_sf"/>
</dbReference>
<keyword evidence="6" id="KW-0805">Transcription regulation</keyword>
<keyword evidence="4" id="KW-0863">Zinc-finger</keyword>
<evidence type="ECO:0000313" key="10">
    <source>
        <dbReference type="Ensembl" id="ENSPTXP00000023266.1"/>
    </source>
</evidence>
<keyword evidence="8" id="KW-0539">Nucleus</keyword>
<protein>
    <recommendedName>
        <fullName evidence="9">SET domain-containing protein</fullName>
    </recommendedName>
</protein>
<dbReference type="InterPro" id="IPR050331">
    <property type="entry name" value="Zinc_finger"/>
</dbReference>
<dbReference type="PROSITE" id="PS50280">
    <property type="entry name" value="SET"/>
    <property type="match status" value="1"/>
</dbReference>
<evidence type="ECO:0000256" key="8">
    <source>
        <dbReference type="ARBA" id="ARBA00023242"/>
    </source>
</evidence>
<reference evidence="10" key="1">
    <citation type="submission" date="2025-08" db="UniProtKB">
        <authorList>
            <consortium name="Ensembl"/>
        </authorList>
    </citation>
    <scope>IDENTIFICATION</scope>
</reference>
<keyword evidence="11" id="KW-1185">Reference proteome</keyword>
<evidence type="ECO:0000256" key="2">
    <source>
        <dbReference type="ARBA" id="ARBA00022723"/>
    </source>
</evidence>
<dbReference type="PANTHER" id="PTHR16515">
    <property type="entry name" value="PR DOMAIN ZINC FINGER PROTEIN"/>
    <property type="match status" value="1"/>
</dbReference>
<evidence type="ECO:0000256" key="5">
    <source>
        <dbReference type="ARBA" id="ARBA00022833"/>
    </source>
</evidence>
<keyword evidence="2" id="KW-0479">Metal-binding</keyword>
<reference evidence="10" key="2">
    <citation type="submission" date="2025-09" db="UniProtKB">
        <authorList>
            <consortium name="Ensembl"/>
        </authorList>
    </citation>
    <scope>IDENTIFICATION</scope>
</reference>
<dbReference type="GeneTree" id="ENSGT00940000158211"/>
<dbReference type="GO" id="GO:0010468">
    <property type="term" value="P:regulation of gene expression"/>
    <property type="evidence" value="ECO:0007669"/>
    <property type="project" value="TreeGrafter"/>
</dbReference>
<evidence type="ECO:0000259" key="9">
    <source>
        <dbReference type="PROSITE" id="PS50280"/>
    </source>
</evidence>
<dbReference type="Pfam" id="PF21549">
    <property type="entry name" value="PRDM2_PR"/>
    <property type="match status" value="1"/>
</dbReference>
<name>A0A670ZK74_PSETE</name>
<sequence>MPGILRIIVLTDREGLQTSFLCLSFFPLTVCEICRLYFRDSCPQHGPPAFVANTPVPERAPSRALLSLPEGLQIKKRSQGGLGVWSALPTLPCGCIFGPYEGEVVQELSDCTLYSWVQNKGSYFFIDASDDSISNWMRYVACASAEHEQNLTVFQYQGSIYYRVCQIIPADTELLVWIGEEYARTVGLIYSSSLDQKKERSGQSLNFQVDAVWAMANPSLASGEIKGVESMFCNIYVRAHSNNKRNKNLIQWLRHQPRNPRDTEFWSYLRHESQLGVFGPVMVSLNARHQASVTDHWSIPVAASELLL</sequence>